<name>I4VV11_9GAMM</name>
<reference evidence="1 2" key="1">
    <citation type="journal article" date="2012" name="J. Bacteriol.">
        <title>Genome sequences for six rhodanobacter strains, isolated from soils and the terrestrial subsurface, with variable denitrification capabilities.</title>
        <authorList>
            <person name="Kostka J.E."/>
            <person name="Green S.J."/>
            <person name="Rishishwar L."/>
            <person name="Prakash O."/>
            <person name="Katz L.S."/>
            <person name="Marino-Ramirez L."/>
            <person name="Jordan I.K."/>
            <person name="Munk C."/>
            <person name="Ivanova N."/>
            <person name="Mikhailova N."/>
            <person name="Watson D.B."/>
            <person name="Brown S.D."/>
            <person name="Palumbo A.V."/>
            <person name="Brooks S.C."/>
        </authorList>
    </citation>
    <scope>NUCLEOTIDE SEQUENCE [LARGE SCALE GENOMIC DNA]</scope>
    <source>
        <strain evidence="1 2">B39</strain>
    </source>
</reference>
<dbReference type="RefSeq" id="WP_007809528.1">
    <property type="nucleotide sequence ID" value="NZ_AJXT01000046.1"/>
</dbReference>
<dbReference type="EMBL" id="AJXT01000046">
    <property type="protein sequence ID" value="EIL91052.1"/>
    <property type="molecule type" value="Genomic_DNA"/>
</dbReference>
<comment type="caution">
    <text evidence="1">The sequence shown here is derived from an EMBL/GenBank/DDBJ whole genome shotgun (WGS) entry which is preliminary data.</text>
</comment>
<dbReference type="STRING" id="1163407.UU7_14450"/>
<protein>
    <submittedName>
        <fullName evidence="1">Group 1 glycosyl transferase</fullName>
    </submittedName>
</protein>
<dbReference type="SUPFAM" id="SSF53756">
    <property type="entry name" value="UDP-Glycosyltransferase/glycogen phosphorylase"/>
    <property type="match status" value="1"/>
</dbReference>
<organism evidence="1 2">
    <name type="scientific">Rhodanobacter spathiphylli B39</name>
    <dbReference type="NCBI Taxonomy" id="1163407"/>
    <lineage>
        <taxon>Bacteria</taxon>
        <taxon>Pseudomonadati</taxon>
        <taxon>Pseudomonadota</taxon>
        <taxon>Gammaproteobacteria</taxon>
        <taxon>Lysobacterales</taxon>
        <taxon>Rhodanobacteraceae</taxon>
        <taxon>Rhodanobacter</taxon>
    </lineage>
</organism>
<sequence>MTGSNALDSQGTKPDVLILFPDDWAIYSPTLLRLVDILSESFAVRAHVLDTGRVDNTMLDQPRFRRICLSGSIAKLLRKTGTYRPFRAMALAHSARHAVGPHTQVIAVDADGTMAARLLGRPFHLLSLEVGRHPLFRLITGRHARSIIIQSPERLQYQFGGAIASQLPVFYVQNAPEVQHHPPVRVARREHPRLVYMGHLMPMHGLAAMLNLARAWPQATLTLLGLRNAAGMELVRAHNGDLIESGRVVVYEDYVPEAALPTFLGDFDIGLCLYELGRRRHDFNYLSSPAGKMFNYFSAGLPVVASNLAGLSPVSLHQAGIQVDSHGVEALIGACRTILDDYTHYSMGASHAAMHYDFRSAVVPLADFLRCCMEHS</sequence>
<evidence type="ECO:0000313" key="2">
    <source>
        <dbReference type="Proteomes" id="UP000003226"/>
    </source>
</evidence>
<evidence type="ECO:0000313" key="1">
    <source>
        <dbReference type="EMBL" id="EIL91052.1"/>
    </source>
</evidence>
<dbReference type="OrthoDB" id="9764577at2"/>
<dbReference type="Gene3D" id="3.40.50.2000">
    <property type="entry name" value="Glycogen Phosphorylase B"/>
    <property type="match status" value="1"/>
</dbReference>
<keyword evidence="1" id="KW-0808">Transferase</keyword>
<dbReference type="GO" id="GO:0016740">
    <property type="term" value="F:transferase activity"/>
    <property type="evidence" value="ECO:0007669"/>
    <property type="project" value="UniProtKB-KW"/>
</dbReference>
<gene>
    <name evidence="1" type="ORF">UU7_14450</name>
</gene>
<dbReference type="AlphaFoldDB" id="I4VV11"/>
<accession>I4VV11</accession>
<proteinExistence type="predicted"/>
<keyword evidence="2" id="KW-1185">Reference proteome</keyword>
<dbReference type="Proteomes" id="UP000003226">
    <property type="component" value="Unassembled WGS sequence"/>
</dbReference>